<dbReference type="OrthoDB" id="10050244at2759"/>
<dbReference type="InterPro" id="IPR013785">
    <property type="entry name" value="Aldolase_TIM"/>
</dbReference>
<dbReference type="InterPro" id="IPR001926">
    <property type="entry name" value="TrpB-like_PALP"/>
</dbReference>
<dbReference type="InterPro" id="IPR002028">
    <property type="entry name" value="Trp_synthase_suA"/>
</dbReference>
<evidence type="ECO:0000313" key="13">
    <source>
        <dbReference type="EMBL" id="KAG0653190.1"/>
    </source>
</evidence>
<evidence type="ECO:0000256" key="8">
    <source>
        <dbReference type="ARBA" id="ARBA00022822"/>
    </source>
</evidence>
<dbReference type="AlphaFoldDB" id="A0A9P6VSU9"/>
<comment type="pathway">
    <text evidence="1">Amino-acid biosynthesis; L-tryptophan biosynthesis; L-tryptophan from chorismate: step 5/5.</text>
</comment>
<name>A0A9P6VSU9_RHOMI</name>
<comment type="subunit">
    <text evidence="4">Tetramer of two alpha and two beta chains.</text>
</comment>
<dbReference type="NCBIfam" id="TIGR00262">
    <property type="entry name" value="trpA"/>
    <property type="match status" value="1"/>
</dbReference>
<keyword evidence="14" id="KW-1185">Reference proteome</keyword>
<dbReference type="SUPFAM" id="SSF51366">
    <property type="entry name" value="Ribulose-phoshate binding barrel"/>
    <property type="match status" value="1"/>
</dbReference>
<evidence type="ECO:0000256" key="7">
    <source>
        <dbReference type="ARBA" id="ARBA00022605"/>
    </source>
</evidence>
<keyword evidence="9" id="KW-0057">Aromatic amino acid biosynthesis</keyword>
<dbReference type="InterPro" id="IPR006653">
    <property type="entry name" value="Trp_synth_b_CS"/>
</dbReference>
<dbReference type="GO" id="GO:0004834">
    <property type="term" value="F:tryptophan synthase activity"/>
    <property type="evidence" value="ECO:0007669"/>
    <property type="project" value="UniProtKB-EC"/>
</dbReference>
<dbReference type="HAMAP" id="MF_00131">
    <property type="entry name" value="Trp_synth_alpha"/>
    <property type="match status" value="1"/>
</dbReference>
<keyword evidence="8" id="KW-0822">Tryptophan biosynthesis</keyword>
<dbReference type="PROSITE" id="PS00167">
    <property type="entry name" value="TRP_SYNTHASE_ALPHA"/>
    <property type="match status" value="1"/>
</dbReference>
<dbReference type="Pfam" id="PF00290">
    <property type="entry name" value="Trp_syntA"/>
    <property type="match status" value="2"/>
</dbReference>
<gene>
    <name evidence="13" type="primary">TRP5_2</name>
    <name evidence="13" type="ORF">C6P46_003473</name>
</gene>
<dbReference type="Proteomes" id="UP000777482">
    <property type="component" value="Unassembled WGS sequence"/>
</dbReference>
<comment type="similarity">
    <text evidence="2">In the C-terminal section; belongs to the TrpB family.</text>
</comment>
<dbReference type="PANTHER" id="PTHR43406:SF1">
    <property type="entry name" value="TRYPTOPHAN SYNTHASE ALPHA CHAIN, CHLOROPLASTIC"/>
    <property type="match status" value="1"/>
</dbReference>
<evidence type="ECO:0000256" key="6">
    <source>
        <dbReference type="ARBA" id="ARBA00018724"/>
    </source>
</evidence>
<comment type="catalytic activity">
    <reaction evidence="11">
        <text>(1S,2R)-1-C-(indol-3-yl)glycerol 3-phosphate + L-serine = D-glyceraldehyde 3-phosphate + L-tryptophan + H2O</text>
        <dbReference type="Rhea" id="RHEA:10532"/>
        <dbReference type="ChEBI" id="CHEBI:15377"/>
        <dbReference type="ChEBI" id="CHEBI:33384"/>
        <dbReference type="ChEBI" id="CHEBI:57912"/>
        <dbReference type="ChEBI" id="CHEBI:58866"/>
        <dbReference type="ChEBI" id="CHEBI:59776"/>
        <dbReference type="EC" id="4.2.1.20"/>
    </reaction>
</comment>
<keyword evidence="10" id="KW-0456">Lyase</keyword>
<comment type="caution">
    <text evidence="13">The sequence shown here is derived from an EMBL/GenBank/DDBJ whole genome shotgun (WGS) entry which is preliminary data.</text>
</comment>
<dbReference type="PROSITE" id="PS00168">
    <property type="entry name" value="TRP_SYNTHASE_BETA"/>
    <property type="match status" value="1"/>
</dbReference>
<dbReference type="FunFam" id="3.20.20.70:FF:000151">
    <property type="entry name" value="Tryptophan synthase"/>
    <property type="match status" value="1"/>
</dbReference>
<reference evidence="13 14" key="1">
    <citation type="submission" date="2020-11" db="EMBL/GenBank/DDBJ databases">
        <title>Kefir isolates.</title>
        <authorList>
            <person name="Marcisauskas S."/>
            <person name="Kim Y."/>
            <person name="Blasche S."/>
        </authorList>
    </citation>
    <scope>NUCLEOTIDE SEQUENCE [LARGE SCALE GENOMIC DNA]</scope>
    <source>
        <strain evidence="13 14">KR</strain>
    </source>
</reference>
<evidence type="ECO:0000259" key="12">
    <source>
        <dbReference type="Pfam" id="PF00291"/>
    </source>
</evidence>
<evidence type="ECO:0000256" key="10">
    <source>
        <dbReference type="ARBA" id="ARBA00023239"/>
    </source>
</evidence>
<feature type="non-terminal residue" evidence="13">
    <location>
        <position position="453"/>
    </location>
</feature>
<evidence type="ECO:0000256" key="9">
    <source>
        <dbReference type="ARBA" id="ARBA00023141"/>
    </source>
</evidence>
<dbReference type="PANTHER" id="PTHR43406">
    <property type="entry name" value="TRYPTOPHAN SYNTHASE, ALPHA CHAIN"/>
    <property type="match status" value="1"/>
</dbReference>
<evidence type="ECO:0000256" key="11">
    <source>
        <dbReference type="ARBA" id="ARBA00049047"/>
    </source>
</evidence>
<protein>
    <recommendedName>
        <fullName evidence="6">Tryptophan synthase</fullName>
        <ecNumber evidence="5">4.2.1.20</ecNumber>
    </recommendedName>
</protein>
<evidence type="ECO:0000256" key="4">
    <source>
        <dbReference type="ARBA" id="ARBA00011270"/>
    </source>
</evidence>
<dbReference type="Gene3D" id="3.40.50.1100">
    <property type="match status" value="2"/>
</dbReference>
<keyword evidence="7" id="KW-0028">Amino-acid biosynthesis</keyword>
<dbReference type="GO" id="GO:0005829">
    <property type="term" value="C:cytosol"/>
    <property type="evidence" value="ECO:0007669"/>
    <property type="project" value="TreeGrafter"/>
</dbReference>
<dbReference type="SUPFAM" id="SSF53686">
    <property type="entry name" value="Tryptophan synthase beta subunit-like PLP-dependent enzymes"/>
    <property type="match status" value="1"/>
</dbReference>
<evidence type="ECO:0000256" key="3">
    <source>
        <dbReference type="ARBA" id="ARBA00006095"/>
    </source>
</evidence>
<comment type="similarity">
    <text evidence="3">In the N-terminal section; belongs to the TrpA family.</text>
</comment>
<dbReference type="EMBL" id="PUHQ01000284">
    <property type="protein sequence ID" value="KAG0653190.1"/>
    <property type="molecule type" value="Genomic_DNA"/>
</dbReference>
<accession>A0A9P6VSU9</accession>
<dbReference type="EC" id="4.2.1.20" evidence="5"/>
<dbReference type="InterPro" id="IPR036052">
    <property type="entry name" value="TrpB-like_PALP_sf"/>
</dbReference>
<dbReference type="InterPro" id="IPR011060">
    <property type="entry name" value="RibuloseP-bd_barrel"/>
</dbReference>
<evidence type="ECO:0000256" key="5">
    <source>
        <dbReference type="ARBA" id="ARBA00012043"/>
    </source>
</evidence>
<proteinExistence type="inferred from homology"/>
<evidence type="ECO:0000313" key="14">
    <source>
        <dbReference type="Proteomes" id="UP000777482"/>
    </source>
</evidence>
<feature type="domain" description="Tryptophan synthase beta chain-like PALP" evidence="12">
    <location>
        <begin position="369"/>
        <end position="451"/>
    </location>
</feature>
<dbReference type="CDD" id="cd04724">
    <property type="entry name" value="Tryptophan_synthase_alpha"/>
    <property type="match status" value="1"/>
</dbReference>
<dbReference type="Gene3D" id="3.20.20.70">
    <property type="entry name" value="Aldolase class I"/>
    <property type="match status" value="1"/>
</dbReference>
<evidence type="ECO:0000256" key="1">
    <source>
        <dbReference type="ARBA" id="ARBA00004733"/>
    </source>
</evidence>
<dbReference type="Pfam" id="PF00291">
    <property type="entry name" value="PALP"/>
    <property type="match status" value="1"/>
</dbReference>
<dbReference type="InterPro" id="IPR018204">
    <property type="entry name" value="Trp_synthase_alpha_AS"/>
</dbReference>
<organism evidence="13 14">
    <name type="scientific">Rhodotorula mucilaginosa</name>
    <name type="common">Yeast</name>
    <name type="synonym">Rhodotorula rubra</name>
    <dbReference type="NCBI Taxonomy" id="5537"/>
    <lineage>
        <taxon>Eukaryota</taxon>
        <taxon>Fungi</taxon>
        <taxon>Dikarya</taxon>
        <taxon>Basidiomycota</taxon>
        <taxon>Pucciniomycotina</taxon>
        <taxon>Microbotryomycetes</taxon>
        <taxon>Sporidiobolales</taxon>
        <taxon>Sporidiobolaceae</taxon>
        <taxon>Rhodotorula</taxon>
    </lineage>
</organism>
<evidence type="ECO:0000256" key="2">
    <source>
        <dbReference type="ARBA" id="ARBA00005761"/>
    </source>
</evidence>
<sequence>MAQHLRETFAAKEQLNAPAFVTFLTAGFPSVDATVPLMLAMERGGSDVIELGVPFTDPLADGKAIQDCNNIALDQGVDYTRCLEFVKEARAQGLKTPVILMGKFPLACSHILSSTLTPSLPETGYFNPLLAHGEERAVQDAKAAGANGFIIVDLPPEEAVGFRKICTREGLSYVPLIAPSTTDNRIKFLASIADSFIYVVSKMGTTGASDKVSSSLSSMLARIRKLIGKPIPLAVGFGVSTQEHFEEVGRDADGVVIGSQLVSVIKDANALGTSAAASAVEAYCQRVSGNRTRAAPLPKQTVSDEDKVKEVESVQEKVASAARFGDFGGAYVPEALYDALEELTTAYADARADPKFWEEWNSHMGYINRPSQIYEAKRLSEQCGGARIWFKREDLNHTGSHKINNAIGQILLARRLGKTRIIAETGAGQHGVATATACAKFGLECIVYMGEED</sequence>